<reference evidence="8 9" key="1">
    <citation type="submission" date="2015-07" db="EMBL/GenBank/DDBJ databases">
        <title>The genome of Melipona quadrifasciata.</title>
        <authorList>
            <person name="Pan H."/>
            <person name="Kapheim K."/>
        </authorList>
    </citation>
    <scope>NUCLEOTIDE SEQUENCE [LARGE SCALE GENOMIC DNA]</scope>
    <source>
        <strain evidence="8">0111107301</strain>
        <tissue evidence="8">Whole body</tissue>
    </source>
</reference>
<feature type="compositionally biased region" description="Basic and acidic residues" evidence="6">
    <location>
        <begin position="650"/>
        <end position="666"/>
    </location>
</feature>
<feature type="compositionally biased region" description="Basic and acidic residues" evidence="6">
    <location>
        <begin position="1245"/>
        <end position="1258"/>
    </location>
</feature>
<feature type="compositionally biased region" description="Polar residues" evidence="6">
    <location>
        <begin position="838"/>
        <end position="847"/>
    </location>
</feature>
<feature type="compositionally biased region" description="Polar residues" evidence="6">
    <location>
        <begin position="607"/>
        <end position="618"/>
    </location>
</feature>
<evidence type="ECO:0000313" key="8">
    <source>
        <dbReference type="EMBL" id="KOX69295.1"/>
    </source>
</evidence>
<feature type="compositionally biased region" description="Acidic residues" evidence="6">
    <location>
        <begin position="873"/>
        <end position="897"/>
    </location>
</feature>
<feature type="compositionally biased region" description="Polar residues" evidence="6">
    <location>
        <begin position="804"/>
        <end position="817"/>
    </location>
</feature>
<dbReference type="GO" id="GO:0005654">
    <property type="term" value="C:nucleoplasm"/>
    <property type="evidence" value="ECO:0007669"/>
    <property type="project" value="TreeGrafter"/>
</dbReference>
<name>A0A0M8ZQX1_9HYME</name>
<evidence type="ECO:0000259" key="7">
    <source>
        <dbReference type="PROSITE" id="PS50089"/>
    </source>
</evidence>
<feature type="region of interest" description="Disordered" evidence="6">
    <location>
        <begin position="646"/>
        <end position="1035"/>
    </location>
</feature>
<feature type="compositionally biased region" description="Pro residues" evidence="6">
    <location>
        <begin position="851"/>
        <end position="861"/>
    </location>
</feature>
<feature type="compositionally biased region" description="Low complexity" evidence="6">
    <location>
        <begin position="827"/>
        <end position="837"/>
    </location>
</feature>
<feature type="compositionally biased region" description="Basic and acidic residues" evidence="6">
    <location>
        <begin position="862"/>
        <end position="872"/>
    </location>
</feature>
<feature type="compositionally biased region" description="Polar residues" evidence="6">
    <location>
        <begin position="1170"/>
        <end position="1181"/>
    </location>
</feature>
<evidence type="ECO:0000256" key="6">
    <source>
        <dbReference type="SAM" id="MobiDB-lite"/>
    </source>
</evidence>
<dbReference type="Gene3D" id="3.30.40.10">
    <property type="entry name" value="Zinc/RING finger domain, C3HC4 (zinc finger)"/>
    <property type="match status" value="1"/>
</dbReference>
<dbReference type="Proteomes" id="UP000053105">
    <property type="component" value="Unassembled WGS sequence"/>
</dbReference>
<feature type="region of interest" description="Disordered" evidence="6">
    <location>
        <begin position="593"/>
        <end position="629"/>
    </location>
</feature>
<evidence type="ECO:0000313" key="9">
    <source>
        <dbReference type="Proteomes" id="UP000053105"/>
    </source>
</evidence>
<feature type="region of interest" description="Disordered" evidence="6">
    <location>
        <begin position="1421"/>
        <end position="1441"/>
    </location>
</feature>
<accession>A0A0M8ZQX1</accession>
<feature type="region of interest" description="Disordered" evidence="6">
    <location>
        <begin position="525"/>
        <end position="567"/>
    </location>
</feature>
<feature type="compositionally biased region" description="Low complexity" evidence="6">
    <location>
        <begin position="901"/>
        <end position="917"/>
    </location>
</feature>
<dbReference type="PROSITE" id="PS50089">
    <property type="entry name" value="ZF_RING_2"/>
    <property type="match status" value="1"/>
</dbReference>
<keyword evidence="2 4" id="KW-0863">Zinc-finger</keyword>
<gene>
    <name evidence="8" type="ORF">WN51_04332</name>
</gene>
<evidence type="ECO:0000256" key="5">
    <source>
        <dbReference type="SAM" id="Coils"/>
    </source>
</evidence>
<dbReference type="CDD" id="cd16524">
    <property type="entry name" value="RING-HC_NHL-1-like"/>
    <property type="match status" value="1"/>
</dbReference>
<evidence type="ECO:0000256" key="3">
    <source>
        <dbReference type="ARBA" id="ARBA00022833"/>
    </source>
</evidence>
<feature type="compositionally biased region" description="Basic and acidic residues" evidence="6">
    <location>
        <begin position="544"/>
        <end position="567"/>
    </location>
</feature>
<dbReference type="InterPro" id="IPR001841">
    <property type="entry name" value="Znf_RING"/>
</dbReference>
<feature type="compositionally biased region" description="Low complexity" evidence="6">
    <location>
        <begin position="984"/>
        <end position="1007"/>
    </location>
</feature>
<dbReference type="SUPFAM" id="SSF57850">
    <property type="entry name" value="RING/U-box"/>
    <property type="match status" value="1"/>
</dbReference>
<dbReference type="FunFam" id="3.30.40.10:FF:000185">
    <property type="entry name" value="RING finger protein nhl-1"/>
    <property type="match status" value="1"/>
</dbReference>
<dbReference type="OrthoDB" id="342730at2759"/>
<organism evidence="8 9">
    <name type="scientific">Melipona quadrifasciata</name>
    <dbReference type="NCBI Taxonomy" id="166423"/>
    <lineage>
        <taxon>Eukaryota</taxon>
        <taxon>Metazoa</taxon>
        <taxon>Ecdysozoa</taxon>
        <taxon>Arthropoda</taxon>
        <taxon>Hexapoda</taxon>
        <taxon>Insecta</taxon>
        <taxon>Pterygota</taxon>
        <taxon>Neoptera</taxon>
        <taxon>Endopterygota</taxon>
        <taxon>Hymenoptera</taxon>
        <taxon>Apocrita</taxon>
        <taxon>Aculeata</taxon>
        <taxon>Apoidea</taxon>
        <taxon>Anthophila</taxon>
        <taxon>Apidae</taxon>
        <taxon>Melipona</taxon>
    </lineage>
</organism>
<dbReference type="STRING" id="166423.A0A0M8ZQX1"/>
<evidence type="ECO:0000256" key="2">
    <source>
        <dbReference type="ARBA" id="ARBA00022771"/>
    </source>
</evidence>
<keyword evidence="3" id="KW-0862">Zinc</keyword>
<keyword evidence="5" id="KW-0175">Coiled coil</keyword>
<keyword evidence="9" id="KW-1185">Reference proteome</keyword>
<dbReference type="Pfam" id="PF00097">
    <property type="entry name" value="zf-C3HC4"/>
    <property type="match status" value="1"/>
</dbReference>
<feature type="domain" description="RING-type" evidence="7">
    <location>
        <begin position="235"/>
        <end position="277"/>
    </location>
</feature>
<dbReference type="EMBL" id="KQ435896">
    <property type="protein sequence ID" value="KOX69295.1"/>
    <property type="molecule type" value="Genomic_DNA"/>
</dbReference>
<dbReference type="InterPro" id="IPR018957">
    <property type="entry name" value="Znf_C3HC4_RING-type"/>
</dbReference>
<feature type="compositionally biased region" description="Basic and acidic residues" evidence="6">
    <location>
        <begin position="732"/>
        <end position="747"/>
    </location>
</feature>
<dbReference type="InterPro" id="IPR047153">
    <property type="entry name" value="TRIM45/56/19-like"/>
</dbReference>
<sequence length="1458" mass="161341">MKVEDPQLEKATANETVVYAFYEAPLQITMSEQLLLGFSVRRIVQVVQFFEILGVPIIIVIKWQCLLNLKNITYRYPYGPEALISLIKSGITQSACLWRVKESQLSTKEIEMKSQRNLSNRIERLKTCLRNTPLRVYEISTRTTLLVVLASMKTKMMGDIIGTFDGRMSRMGMGNGVLIDVAEKSASQTSYFSWPEPPFTLHPRSKEKLETRCDDPTKVQQSTECMEQFEQLLTCAICLDRYRNPKLLPCQHSFCMEPCMDGLVDYVRRQVKCPECRAEHRIPYQGVQAFPTNVTLQRFLELHIEITGELPDPTSGQTMERCGVCSEKSYCSLCVHCEKKCCPECKDAHMDILRREITRINSQIRRGLHRLQDALALVEKNTLGLQTNCASVAEEVDEIYRRLSKALKDRTEHLRNEVDRYLSTELRGLIQLKENLELEIANIQSNCDLAEAHINENVPWDDSELLDTKELFLRTVEFIRNFEYEAGDYSRRVRFVMAHDPNQLVLHVAGYGELNIKPETGSGGLLGSSSSLAPPGGSPGLMRSKSDHRLASQYRQQEEERLARNRYVPEYEYDAPEYEVPRNKSRYRSRFMRHRDGDDSDGDSRSTVRFTSTPQETSGLRERVLDTEDAARGPLSGIFRLTDSPRVMKKLQEYERAGKRKKEEPASHPAQQPQPPKPQVQVRKVPTAMARQTSEDDEISRIKKQNKTAAAPATETVEERQPAPTPAPAHPPPREATAEREPEEPARRPIPARRTSTDTHTPATRSASSDSSTGSESSGGSGIRSTGAPFTAEEMKQKYLSRAPGSNATSTVSSPHSGTPPTPKDTNANANANANAAPSSRSFQSRFLGTAPPPPAQPPPAARDEASVKKKEEEEDEDEETSSSSEETESETEEESETDAHPSTTSATSAAPAPNAAQDRQRNESAMARTDIGPLLARSAEARRGSKEDSPTTRQVYHPPRLLIRRFPLTTYSSPRGSPAHSVTSPTTTTTTTTTSGAATTPAGYTSRDSRIENRSVANEDALVEGRSGNDVNSSLSARIERLASLARPIAARDSGCQPDETIARFDESLGTSRETAVDGSSDRVLGENVRSNVQSNSESESGSTTDSTIDSGTETGEEEESRDENSNIKSKKTKSPERGRAPSPEPSAPREDDSSEDESTNSETDDRITVSNVPSSNSRSADSRTRSLLEPYDDRSVKRRSSSILEEKSIEELFDDNGWVITDQDLQAENPRRISKSFESIDPDDSRDGSNEKKNTEESSSETKLGDKVDDHETTENGKASSTSESSGSLSRSRVYRQSSIGKNGWLVSDESETESDRAVSPVMGNPNATEVSPVSVEKERASRDGPSAPVSAEKESGKDSMVPDNLEENGWVILNKVNDSSSGRDVEGESTDETSTIRSQTTDLVLRANVENGALVANAAQSKESESRNENEDAPGVDIAIPMQMLCNTKEKTEEI</sequence>
<feature type="compositionally biased region" description="Low complexity" evidence="6">
    <location>
        <begin position="1282"/>
        <end position="1294"/>
    </location>
</feature>
<feature type="region of interest" description="Disordered" evidence="6">
    <location>
        <begin position="1051"/>
        <end position="1402"/>
    </location>
</feature>
<keyword evidence="1" id="KW-0479">Metal-binding</keyword>
<dbReference type="GO" id="GO:0061630">
    <property type="term" value="F:ubiquitin protein ligase activity"/>
    <property type="evidence" value="ECO:0007669"/>
    <property type="project" value="TreeGrafter"/>
</dbReference>
<evidence type="ECO:0000256" key="1">
    <source>
        <dbReference type="ARBA" id="ARBA00022723"/>
    </source>
</evidence>
<dbReference type="PANTHER" id="PTHR25462:SF299">
    <property type="entry name" value="E3 UBIQUITIN-PROTEIN LIGASE TRIM56"/>
    <property type="match status" value="1"/>
</dbReference>
<feature type="compositionally biased region" description="Basic and acidic residues" evidence="6">
    <location>
        <begin position="940"/>
        <end position="951"/>
    </location>
</feature>
<dbReference type="InterPro" id="IPR013083">
    <property type="entry name" value="Znf_RING/FYVE/PHD"/>
</dbReference>
<dbReference type="GO" id="GO:0045087">
    <property type="term" value="P:innate immune response"/>
    <property type="evidence" value="ECO:0007669"/>
    <property type="project" value="TreeGrafter"/>
</dbReference>
<dbReference type="PANTHER" id="PTHR25462">
    <property type="entry name" value="BONUS, ISOFORM C-RELATED"/>
    <property type="match status" value="1"/>
</dbReference>
<feature type="compositionally biased region" description="Basic and acidic residues" evidence="6">
    <location>
        <begin position="619"/>
        <end position="629"/>
    </location>
</feature>
<feature type="compositionally biased region" description="Low complexity" evidence="6">
    <location>
        <begin position="763"/>
        <end position="776"/>
    </location>
</feature>
<dbReference type="SMART" id="SM00184">
    <property type="entry name" value="RING"/>
    <property type="match status" value="1"/>
</dbReference>
<dbReference type="GO" id="GO:0060340">
    <property type="term" value="P:positive regulation of type I interferon-mediated signaling pathway"/>
    <property type="evidence" value="ECO:0007669"/>
    <property type="project" value="TreeGrafter"/>
</dbReference>
<proteinExistence type="predicted"/>
<dbReference type="GO" id="GO:0008270">
    <property type="term" value="F:zinc ion binding"/>
    <property type="evidence" value="ECO:0007669"/>
    <property type="project" value="UniProtKB-KW"/>
</dbReference>
<feature type="compositionally biased region" description="Low complexity" evidence="6">
    <location>
        <begin position="1098"/>
        <end position="1115"/>
    </location>
</feature>
<evidence type="ECO:0000256" key="4">
    <source>
        <dbReference type="PROSITE-ProRule" id="PRU00175"/>
    </source>
</evidence>
<feature type="compositionally biased region" description="Basic and acidic residues" evidence="6">
    <location>
        <begin position="594"/>
        <end position="606"/>
    </location>
</feature>
<protein>
    <submittedName>
        <fullName evidence="8">RING finger protein nhl-1</fullName>
    </submittedName>
</protein>
<feature type="compositionally biased region" description="Basic and acidic residues" evidence="6">
    <location>
        <begin position="1182"/>
        <end position="1197"/>
    </location>
</feature>
<feature type="coiled-coil region" evidence="5">
    <location>
        <begin position="426"/>
        <end position="453"/>
    </location>
</feature>
<feature type="compositionally biased region" description="Basic and acidic residues" evidence="6">
    <location>
        <begin position="1265"/>
        <end position="1277"/>
    </location>
</feature>